<evidence type="ECO:0000313" key="2">
    <source>
        <dbReference type="EMBL" id="EST43254.1"/>
    </source>
</evidence>
<dbReference type="EMBL" id="AUWU02000007">
    <property type="protein sequence ID" value="KAH0571156.1"/>
    <property type="molecule type" value="Genomic_DNA"/>
</dbReference>
<gene>
    <name evidence="2" type="ORF">SS50377_16919</name>
    <name evidence="3" type="ORF">SS50377_27456</name>
</gene>
<evidence type="ECO:0000256" key="1">
    <source>
        <dbReference type="SAM" id="MobiDB-lite"/>
    </source>
</evidence>
<name>V6LR58_9EUKA</name>
<dbReference type="EMBL" id="KI546139">
    <property type="protein sequence ID" value="EST43254.1"/>
    <property type="molecule type" value="Genomic_DNA"/>
</dbReference>
<feature type="compositionally biased region" description="Basic and acidic residues" evidence="1">
    <location>
        <begin position="154"/>
        <end position="167"/>
    </location>
</feature>
<feature type="compositionally biased region" description="Polar residues" evidence="1">
    <location>
        <begin position="144"/>
        <end position="153"/>
    </location>
</feature>
<feature type="region of interest" description="Disordered" evidence="1">
    <location>
        <begin position="144"/>
        <end position="187"/>
    </location>
</feature>
<feature type="compositionally biased region" description="Basic and acidic residues" evidence="1">
    <location>
        <begin position="255"/>
        <end position="277"/>
    </location>
</feature>
<feature type="region of interest" description="Disordered" evidence="1">
    <location>
        <begin position="328"/>
        <end position="355"/>
    </location>
</feature>
<dbReference type="Proteomes" id="UP000018208">
    <property type="component" value="Unassembled WGS sequence"/>
</dbReference>
<evidence type="ECO:0008006" key="5">
    <source>
        <dbReference type="Google" id="ProtNLM"/>
    </source>
</evidence>
<organism evidence="2">
    <name type="scientific">Spironucleus salmonicida</name>
    <dbReference type="NCBI Taxonomy" id="348837"/>
    <lineage>
        <taxon>Eukaryota</taxon>
        <taxon>Metamonada</taxon>
        <taxon>Diplomonadida</taxon>
        <taxon>Hexamitidae</taxon>
        <taxon>Hexamitinae</taxon>
        <taxon>Spironucleus</taxon>
    </lineage>
</organism>
<evidence type="ECO:0000313" key="3">
    <source>
        <dbReference type="EMBL" id="KAH0571156.1"/>
    </source>
</evidence>
<protein>
    <recommendedName>
        <fullName evidence="5">Sfi1 spindle body domain-containing protein</fullName>
    </recommendedName>
</protein>
<evidence type="ECO:0000313" key="4">
    <source>
        <dbReference type="Proteomes" id="UP000018208"/>
    </source>
</evidence>
<proteinExistence type="predicted"/>
<reference evidence="3" key="2">
    <citation type="submission" date="2020-12" db="EMBL/GenBank/DDBJ databases">
        <title>New Spironucleus salmonicida genome in near-complete chromosomes.</title>
        <authorList>
            <person name="Xu F."/>
            <person name="Kurt Z."/>
            <person name="Jimenez-Gonzalez A."/>
            <person name="Astvaldsson A."/>
            <person name="Andersson J.O."/>
            <person name="Svard S.G."/>
        </authorList>
    </citation>
    <scope>NUCLEOTIDE SEQUENCE</scope>
    <source>
        <strain evidence="3">ATCC 50377</strain>
    </source>
</reference>
<dbReference type="VEuPathDB" id="GiardiaDB:SS50377_27456"/>
<sequence>MAAFIQFSHQKAQQDAELIKEAILLASSSGSPTTKAVLIAYENLLKDRYNLQFSRDSLIYRTILKMSLINSYRPPSVSSFLDQSYSINQIPESSSKISWLQRLEMAYQWLYYSHIINCFKVNMLNKLGYGSLQKAFVSTKKQSSVNDNMSFSGDKSKEEENINKTESNDDESAGEGDKSGPPETSGLKYDFSKINAFKLIKELSENKTQSSALSGHNIEARDSLSKISKHNTLTESDSSVKKDKSHNSSFFHVLGPKDKSLNDQNNDKNNKSKEKYQSKRSSSSKHKYSESSETSLYYSEEDSQHSSLSDLELNLSNLYSSNIQLKSIQKSSESSSPDKQKLMAPKTKQQIEQQRSTLQDSFAVFLQENLQNDTHLDEQLRDLNRKSSLMTKHEKADESQNLSNQSNSLVQQLLNNNTTQSQAAKPPNFKSIQQLSQNSHTTPSLHDISAKPLESLLQDQYPSIVENMISGCNSVDSIITTASFRLRIQEKADQFELILVRHLFNLWKRKSLDLIKVQKNLANEIVNFYAAFAFYKMKNTVKAQEARFVKAKQFIYHQRNKVIIRAFKGLRIAVSEQKQFDFGLDPVQEITALVRFKNEFQALQDKIANEQSSDKFAYFKNQQMVQFQQEQQVILNQKKLVLTPDERFYKKVYALRSFFMPCFPSIESVIPQFQNRKLAQAYDHLIDLVDATTEPEIFSQIFAFVRKLMPKGYSILPAAVHTLRRPIDYLNFLQACKKYQMYQKFFFLKYLKFNVELVHAKVEIFIQKHKFDKWKRVFAYRHRMKNIDQFLLDYHNEKVLKKRAFTHLVQEFRDLQLIQPFLGRLNNYTLKSIFHSLKFAAKEKRYNSREFVKKVDIYSFLRSLHTNFNVIVDRFNFLVTTEALVLQNARKRTKSRILISLREALAVRVFQLLHRQKFNAKAAVLVFEVSRNKWNAVVAFHVIQQKRTAKYQFKALSTLLQFAIHLRTKFSQLAFARQFKLASAAFQALKTKRLALSEKTRILSQNFTSSSFVKIAQILFKIAHLVAKLDAYQLGKSYKLFINIYLNWKEKSISNSNSRQQKMLKILFQNNAIIIRKQFTFWLRFARLTARVQMRKNQALQSLFQHWLFQLRESVQFVAFKPVLIRLQALAAQPDFEGQKPTEKSKILQNLRQKFMLFENGTRASLNVNLIGFCFFELRANAVRSKGLKFFSYCLKNQIDRIRKIVAFKILQSQAKKERKIFDVMNRNIYNNVNIVFEELLKRHNDFQQKSLECYYIDLRFCKLAAFRALKQAHFVRQSAVFFIENKQKNKILQAAFSMLQQRYKHIIARFWELWLKQQRILLRSVWRALQVKKAQIQAVQTVESQIQNNNNFLVRRTFTCLVDRASQLADFRFSRLCGIARNALNTMSQKRQIFVAAHDAIFANYIEKLSQKALKGLKTEHGMALLASLKVCKKQLKQVRTVFFKWRVLARLKALHSILEALTQRHTKRKYLAEMRVSARLCSLESGIEEMSRQRIVKQAFSAVSKVIGTAKNEAALTVVLVDFRAKTAFVAIVERFSILQGQQRQLQELYGKNIQNTAFKSLKTKNQHFLSVLPVVDKKQFEINFSLLKLALGTWIFYFVQMKKVSLAQSHAAKLSKKLAFSALIHKFNFLVRTRKLAKQGKLDHLKQQAFARFLQVYRKTISSEQKLLKFQLQKNANTKSSILRLFSELLHKTFEVRSAVFALQQKLGQKQLKSAFQVLKLRNNKLQQNENQIISHGNGQILAKTFKNLLERSRQLISLYQLIQNICVKSCKKLVFGVITDVQLISRHFSRLRLSVLLVSWHRAAQQTRLRLKESELQRRAAGFIDKRRRSQLKSVFTQIKLQNLKYQQMEKVADSVFFGKCEAFAVWRQTTYDQRKEKRNKSAFSFGSGKSDQ</sequence>
<accession>V6LR58</accession>
<keyword evidence="4" id="KW-1185">Reference proteome</keyword>
<feature type="region of interest" description="Disordered" evidence="1">
    <location>
        <begin position="229"/>
        <end position="298"/>
    </location>
</feature>
<reference evidence="2 3" key="1">
    <citation type="journal article" date="2014" name="PLoS Genet.">
        <title>The Genome of Spironucleus salmonicida Highlights a Fish Pathogen Adapted to Fluctuating Environments.</title>
        <authorList>
            <person name="Xu F."/>
            <person name="Jerlstrom-Hultqvist J."/>
            <person name="Einarsson E."/>
            <person name="Astvaldsson A."/>
            <person name="Svard S.G."/>
            <person name="Andersson J.O."/>
        </authorList>
    </citation>
    <scope>NUCLEOTIDE SEQUENCE</scope>
    <source>
        <strain evidence="3">ATCC 50377</strain>
    </source>
</reference>